<dbReference type="KEGG" id="bdi:100837601"/>
<dbReference type="GO" id="GO:0005886">
    <property type="term" value="C:plasma membrane"/>
    <property type="evidence" value="ECO:0000318"/>
    <property type="project" value="GO_Central"/>
</dbReference>
<reference evidence="4 5" key="1">
    <citation type="journal article" date="2010" name="Nature">
        <title>Genome sequencing and analysis of the model grass Brachypodium distachyon.</title>
        <authorList>
            <consortium name="International Brachypodium Initiative"/>
        </authorList>
    </citation>
    <scope>NUCLEOTIDE SEQUENCE [LARGE SCALE GENOMIC DNA]</scope>
    <source>
        <strain evidence="4">Bd21</strain>
        <strain evidence="5">cv. Bd21</strain>
    </source>
</reference>
<evidence type="ECO:0000256" key="3">
    <source>
        <dbReference type="SAM" id="Phobius"/>
    </source>
</evidence>
<dbReference type="EnsemblPlants" id="KQJ91170">
    <property type="protein sequence ID" value="KQJ91170"/>
    <property type="gene ID" value="BRADI_4g36070v3"/>
</dbReference>
<dbReference type="RefSeq" id="XP_003576767.1">
    <property type="nucleotide sequence ID" value="XM_003576719.3"/>
</dbReference>
<keyword evidence="6" id="KW-1185">Reference proteome</keyword>
<gene>
    <name evidence="5" type="primary">LOC100837601</name>
    <name evidence="4" type="ORF">BRADI_4g36070v3</name>
</gene>
<dbReference type="PANTHER" id="PTHR31415:SF81">
    <property type="entry name" value="OS09G0532200 PROTEIN"/>
    <property type="match status" value="1"/>
</dbReference>
<protein>
    <submittedName>
        <fullName evidence="4 5">Uncharacterized protein</fullName>
    </submittedName>
</protein>
<comment type="subcellular location">
    <subcellularLocation>
        <location evidence="1">Membrane</location>
    </subcellularLocation>
</comment>
<organism evidence="4">
    <name type="scientific">Brachypodium distachyon</name>
    <name type="common">Purple false brome</name>
    <name type="synonym">Trachynia distachya</name>
    <dbReference type="NCBI Taxonomy" id="15368"/>
    <lineage>
        <taxon>Eukaryota</taxon>
        <taxon>Viridiplantae</taxon>
        <taxon>Streptophyta</taxon>
        <taxon>Embryophyta</taxon>
        <taxon>Tracheophyta</taxon>
        <taxon>Spermatophyta</taxon>
        <taxon>Magnoliopsida</taxon>
        <taxon>Liliopsida</taxon>
        <taxon>Poales</taxon>
        <taxon>Poaceae</taxon>
        <taxon>BOP clade</taxon>
        <taxon>Pooideae</taxon>
        <taxon>Stipodae</taxon>
        <taxon>Brachypodieae</taxon>
        <taxon>Brachypodium</taxon>
    </lineage>
</organism>
<dbReference type="Proteomes" id="UP000008810">
    <property type="component" value="Chromosome 4"/>
</dbReference>
<dbReference type="OrthoDB" id="746161at2759"/>
<evidence type="ECO:0000313" key="5">
    <source>
        <dbReference type="EnsemblPlants" id="KQJ91170"/>
    </source>
</evidence>
<dbReference type="STRING" id="15368.I1IS55"/>
<evidence type="ECO:0000256" key="2">
    <source>
        <dbReference type="ARBA" id="ARBA00023136"/>
    </source>
</evidence>
<dbReference type="GO" id="GO:0098542">
    <property type="term" value="P:defense response to other organism"/>
    <property type="evidence" value="ECO:0007669"/>
    <property type="project" value="InterPro"/>
</dbReference>
<keyword evidence="3" id="KW-1133">Transmembrane helix</keyword>
<evidence type="ECO:0000313" key="4">
    <source>
        <dbReference type="EMBL" id="KQJ91170.1"/>
    </source>
</evidence>
<reference evidence="5" key="3">
    <citation type="submission" date="2018-08" db="UniProtKB">
        <authorList>
            <consortium name="EnsemblPlants"/>
        </authorList>
    </citation>
    <scope>IDENTIFICATION</scope>
    <source>
        <strain evidence="5">cv. Bd21</strain>
    </source>
</reference>
<dbReference type="AlphaFoldDB" id="I1IS55"/>
<keyword evidence="3" id="KW-0812">Transmembrane</keyword>
<keyword evidence="2 3" id="KW-0472">Membrane</keyword>
<dbReference type="Gramene" id="KQJ91170">
    <property type="protein sequence ID" value="KQJ91170"/>
    <property type="gene ID" value="BRADI_4g36070v3"/>
</dbReference>
<dbReference type="HOGENOM" id="CLU_051752_3_2_1"/>
<proteinExistence type="predicted"/>
<accession>I1IS55</accession>
<feature type="transmembrane region" description="Helical" evidence="3">
    <location>
        <begin position="23"/>
        <end position="46"/>
    </location>
</feature>
<dbReference type="GO" id="GO:0009506">
    <property type="term" value="C:plasmodesma"/>
    <property type="evidence" value="ECO:0000318"/>
    <property type="project" value="GO_Central"/>
</dbReference>
<reference evidence="4" key="2">
    <citation type="submission" date="2017-06" db="EMBL/GenBank/DDBJ databases">
        <title>WGS assembly of Brachypodium distachyon.</title>
        <authorList>
            <consortium name="The International Brachypodium Initiative"/>
            <person name="Lucas S."/>
            <person name="Harmon-Smith M."/>
            <person name="Lail K."/>
            <person name="Tice H."/>
            <person name="Grimwood J."/>
            <person name="Bruce D."/>
            <person name="Barry K."/>
            <person name="Shu S."/>
            <person name="Lindquist E."/>
            <person name="Wang M."/>
            <person name="Pitluck S."/>
            <person name="Vogel J.P."/>
            <person name="Garvin D.F."/>
            <person name="Mockler T.C."/>
            <person name="Schmutz J."/>
            <person name="Rokhsar D."/>
            <person name="Bevan M.W."/>
        </authorList>
    </citation>
    <scope>NUCLEOTIDE SEQUENCE</scope>
    <source>
        <strain evidence="4">Bd21</strain>
    </source>
</reference>
<evidence type="ECO:0000313" key="6">
    <source>
        <dbReference type="Proteomes" id="UP000008810"/>
    </source>
</evidence>
<dbReference type="eggNOG" id="ENOG502R4QG">
    <property type="taxonomic scope" value="Eukaryota"/>
</dbReference>
<sequence length="224" mass="23262">METTSRKHLCEVHRASSVRRERVVLAAAAALAVAAGVVALALFLAYRPTKPQATVARVAVYRLDSNANSSPSSCAVSANLQFMLLLRNPSGRAALLYDGLVAYSSYRGEPVTLPSRLPPLIQEHGGGLAGEAVALTPLLGSGPMPMPVTADAARALDADRAAGRVPLRLVVAGRVRYKTGPFVTGRDLYVRCDVVVGLTAGFAVGGGGGGEVPLLEYPRCAVDG</sequence>
<dbReference type="PANTHER" id="PTHR31415">
    <property type="entry name" value="OS05G0367900 PROTEIN"/>
    <property type="match status" value="1"/>
</dbReference>
<dbReference type="OMA" id="DCAAHRV"/>
<name>I1IS55_BRADI</name>
<dbReference type="InterPro" id="IPR044839">
    <property type="entry name" value="NDR1-like"/>
</dbReference>
<evidence type="ECO:0000256" key="1">
    <source>
        <dbReference type="ARBA" id="ARBA00004370"/>
    </source>
</evidence>
<dbReference type="EMBL" id="CM000883">
    <property type="protein sequence ID" value="KQJ91170.1"/>
    <property type="molecule type" value="Genomic_DNA"/>
</dbReference>
<dbReference type="GeneID" id="100837601"/>